<protein>
    <recommendedName>
        <fullName evidence="6">Secreted protein</fullName>
    </recommendedName>
</protein>
<evidence type="ECO:0000313" key="5">
    <source>
        <dbReference type="Proteomes" id="UP001146468"/>
    </source>
</evidence>
<evidence type="ECO:0000256" key="1">
    <source>
        <dbReference type="SAM" id="MobiDB-lite"/>
    </source>
</evidence>
<organism evidence="4 5">
    <name type="scientific">Corynebacterium meitnerae</name>
    <dbReference type="NCBI Taxonomy" id="2913498"/>
    <lineage>
        <taxon>Bacteria</taxon>
        <taxon>Bacillati</taxon>
        <taxon>Actinomycetota</taxon>
        <taxon>Actinomycetes</taxon>
        <taxon>Mycobacteriales</taxon>
        <taxon>Corynebacteriaceae</taxon>
        <taxon>Corynebacterium</taxon>
    </lineage>
</organism>
<gene>
    <name evidence="4" type="ORF">L8U60_01445</name>
</gene>
<evidence type="ECO:0008006" key="6">
    <source>
        <dbReference type="Google" id="ProtNLM"/>
    </source>
</evidence>
<sequence length="114" mass="12451">MKIRKSLLAAATAAAVSVSGVVAAPAFAADENTGTDNTVTAPENKDEKKPELTDKEKRKENSSKAARDMFYDYNKDTKEYYISPSKITAWIAVITSVLGLIGKVINFGQKNFKF</sequence>
<feature type="region of interest" description="Disordered" evidence="1">
    <location>
        <begin position="32"/>
        <end position="63"/>
    </location>
</feature>
<feature type="compositionally biased region" description="Polar residues" evidence="1">
    <location>
        <begin position="32"/>
        <end position="41"/>
    </location>
</feature>
<feature type="signal peptide" evidence="3">
    <location>
        <begin position="1"/>
        <end position="28"/>
    </location>
</feature>
<evidence type="ECO:0000256" key="3">
    <source>
        <dbReference type="SAM" id="SignalP"/>
    </source>
</evidence>
<dbReference type="RefSeq" id="WP_269964604.1">
    <property type="nucleotide sequence ID" value="NZ_JAKMUS010000001.1"/>
</dbReference>
<feature type="compositionally biased region" description="Basic and acidic residues" evidence="1">
    <location>
        <begin position="43"/>
        <end position="63"/>
    </location>
</feature>
<dbReference type="EMBL" id="JAKMUS010000001">
    <property type="protein sequence ID" value="MCZ9293152.1"/>
    <property type="molecule type" value="Genomic_DNA"/>
</dbReference>
<proteinExistence type="predicted"/>
<dbReference type="AlphaFoldDB" id="A0A9X3RJL7"/>
<dbReference type="Proteomes" id="UP001146468">
    <property type="component" value="Unassembled WGS sequence"/>
</dbReference>
<evidence type="ECO:0000256" key="2">
    <source>
        <dbReference type="SAM" id="Phobius"/>
    </source>
</evidence>
<accession>A0A9X3RJL7</accession>
<keyword evidence="5" id="KW-1185">Reference proteome</keyword>
<name>A0A9X3RJL7_9CORY</name>
<feature type="transmembrane region" description="Helical" evidence="2">
    <location>
        <begin position="87"/>
        <end position="105"/>
    </location>
</feature>
<keyword evidence="2" id="KW-0472">Membrane</keyword>
<reference evidence="4" key="1">
    <citation type="submission" date="2022-02" db="EMBL/GenBank/DDBJ databases">
        <title>Corynebacterium sp. from urogenital microbiome.</title>
        <authorList>
            <person name="Cappelli E.A."/>
            <person name="Ribeiro T.G."/>
            <person name="Peixe L."/>
        </authorList>
    </citation>
    <scope>NUCLEOTIDE SEQUENCE</scope>
    <source>
        <strain evidence="4">C8Ua_172</strain>
    </source>
</reference>
<keyword evidence="3" id="KW-0732">Signal</keyword>
<keyword evidence="2" id="KW-1133">Transmembrane helix</keyword>
<keyword evidence="2" id="KW-0812">Transmembrane</keyword>
<feature type="chain" id="PRO_5040866421" description="Secreted protein" evidence="3">
    <location>
        <begin position="29"/>
        <end position="114"/>
    </location>
</feature>
<comment type="caution">
    <text evidence="4">The sequence shown here is derived from an EMBL/GenBank/DDBJ whole genome shotgun (WGS) entry which is preliminary data.</text>
</comment>
<evidence type="ECO:0000313" key="4">
    <source>
        <dbReference type="EMBL" id="MCZ9293152.1"/>
    </source>
</evidence>